<reference evidence="2 3" key="1">
    <citation type="journal article" date="2017" name="Genome Announc.">
        <title>Complete Genome Sequences of Two Acetylene-Fermenting Pelobacter acetylenicus Strains.</title>
        <authorList>
            <person name="Sutton J.M."/>
            <person name="Baesman S.M."/>
            <person name="Fierst J.L."/>
            <person name="Poret-Peterson A.T."/>
            <person name="Oremland R.S."/>
            <person name="Dunlap D.S."/>
            <person name="Akob D.M."/>
        </authorList>
    </citation>
    <scope>NUCLEOTIDE SEQUENCE [LARGE SCALE GENOMIC DNA]</scope>
    <source>
        <strain evidence="2 3">DSM 3247</strain>
    </source>
</reference>
<name>A0A1L3GGQ1_SYNAC</name>
<evidence type="ECO:0000313" key="2">
    <source>
        <dbReference type="EMBL" id="APG24848.1"/>
    </source>
</evidence>
<gene>
    <name evidence="2" type="ORF">A7E75_07290</name>
</gene>
<keyword evidence="1" id="KW-1133">Transmembrane helix</keyword>
<dbReference type="EMBL" id="CP015518">
    <property type="protein sequence ID" value="APG24848.1"/>
    <property type="molecule type" value="Genomic_DNA"/>
</dbReference>
<dbReference type="STRING" id="29542.A6070_01250"/>
<dbReference type="KEGG" id="pace:A6070_01250"/>
<keyword evidence="1" id="KW-0812">Transmembrane</keyword>
<proteinExistence type="predicted"/>
<dbReference type="Proteomes" id="UP000182264">
    <property type="component" value="Chromosome"/>
</dbReference>
<feature type="transmembrane region" description="Helical" evidence="1">
    <location>
        <begin position="6"/>
        <end position="30"/>
    </location>
</feature>
<dbReference type="Pfam" id="PF12966">
    <property type="entry name" value="AtpR"/>
    <property type="match status" value="1"/>
</dbReference>
<dbReference type="InterPro" id="IPR017581">
    <property type="entry name" value="AtpR-like"/>
</dbReference>
<dbReference type="OrthoDB" id="467414at2"/>
<evidence type="ECO:0008006" key="4">
    <source>
        <dbReference type="Google" id="ProtNLM"/>
    </source>
</evidence>
<organism evidence="2 3">
    <name type="scientific">Syntrophotalea acetylenica</name>
    <name type="common">Pelobacter acetylenicus</name>
    <dbReference type="NCBI Taxonomy" id="29542"/>
    <lineage>
        <taxon>Bacteria</taxon>
        <taxon>Pseudomonadati</taxon>
        <taxon>Thermodesulfobacteriota</taxon>
        <taxon>Desulfuromonadia</taxon>
        <taxon>Desulfuromonadales</taxon>
        <taxon>Syntrophotaleaceae</taxon>
        <taxon>Syntrophotalea</taxon>
    </lineage>
</organism>
<feature type="transmembrane region" description="Helical" evidence="1">
    <location>
        <begin position="67"/>
        <end position="90"/>
    </location>
</feature>
<feature type="transmembrane region" description="Helical" evidence="1">
    <location>
        <begin position="42"/>
        <end position="61"/>
    </location>
</feature>
<accession>A0A1L3GGQ1</accession>
<dbReference type="RefSeq" id="WP_072286695.1">
    <property type="nucleotide sequence ID" value="NZ_CP015455.1"/>
</dbReference>
<evidence type="ECO:0000256" key="1">
    <source>
        <dbReference type="SAM" id="Phobius"/>
    </source>
</evidence>
<keyword evidence="3" id="KW-1185">Reference proteome</keyword>
<dbReference type="AlphaFoldDB" id="A0A1L3GGQ1"/>
<dbReference type="NCBIfam" id="TIGR03165">
    <property type="entry name" value="F1F0_chp_2"/>
    <property type="match status" value="1"/>
</dbReference>
<sequence length="95" mass="10420">MTPTEPGRLFLALIAGLVLGGAYFGGLYLTVQRLARSSSPKLLLTVSFGVRLLTVLLAFYLLSAWGIWAMMIAMGGFMLARLLWLGMHFVGKKQK</sequence>
<protein>
    <recommendedName>
        <fullName evidence="4">ATP synthase subunit I</fullName>
    </recommendedName>
</protein>
<evidence type="ECO:0000313" key="3">
    <source>
        <dbReference type="Proteomes" id="UP000182264"/>
    </source>
</evidence>
<keyword evidence="1" id="KW-0472">Membrane</keyword>